<evidence type="ECO:0008006" key="4">
    <source>
        <dbReference type="Google" id="ProtNLM"/>
    </source>
</evidence>
<feature type="compositionally biased region" description="Pro residues" evidence="1">
    <location>
        <begin position="1"/>
        <end position="30"/>
    </location>
</feature>
<dbReference type="Proteomes" id="UP000629619">
    <property type="component" value="Unassembled WGS sequence"/>
</dbReference>
<protein>
    <recommendedName>
        <fullName evidence="4">Ig-like domain-containing protein</fullName>
    </recommendedName>
</protein>
<feature type="compositionally biased region" description="Low complexity" evidence="1">
    <location>
        <begin position="63"/>
        <end position="82"/>
    </location>
</feature>
<accession>A0A919NBG5</accession>
<evidence type="ECO:0000313" key="3">
    <source>
        <dbReference type="Proteomes" id="UP000629619"/>
    </source>
</evidence>
<proteinExistence type="predicted"/>
<comment type="caution">
    <text evidence="2">The sequence shown here is derived from an EMBL/GenBank/DDBJ whole genome shotgun (WGS) entry which is preliminary data.</text>
</comment>
<name>A0A919NBG5_9ACTN</name>
<dbReference type="RefSeq" id="WP_203683120.1">
    <property type="nucleotide sequence ID" value="NZ_BOMW01000053.1"/>
</dbReference>
<gene>
    <name evidence="2" type="ORF">Asi03nite_52680</name>
</gene>
<evidence type="ECO:0000256" key="1">
    <source>
        <dbReference type="SAM" id="MobiDB-lite"/>
    </source>
</evidence>
<organism evidence="2 3">
    <name type="scientific">Actinoplanes siamensis</name>
    <dbReference type="NCBI Taxonomy" id="1223317"/>
    <lineage>
        <taxon>Bacteria</taxon>
        <taxon>Bacillati</taxon>
        <taxon>Actinomycetota</taxon>
        <taxon>Actinomycetes</taxon>
        <taxon>Micromonosporales</taxon>
        <taxon>Micromonosporaceae</taxon>
        <taxon>Actinoplanes</taxon>
    </lineage>
</organism>
<sequence length="306" mass="32470">MTQPGHPDPPPPEPEPPAPIPPPDPIPLPEPPHRGRHALPEPAETGEDPAPTALIPEVPAPAPAHAEPAPAAPAHAQTAPMTPGEPALAATMEHPAVEGWHQPPPRGPWHARHEKPGEWQYPPPEHLAWEHSPPAEAQAPEPIWVGQPGGHASPRSHGPASRRSSLFVSLALVATVALCGGGAVSAYLLLRDSDNPGSPDPATAVNRFLIAVYTQQDAAAAEDLVCSKSRDETKLTDRVRQIRDYADGYPGAVFRWDDPAVTSSDDGQAEVGVRVVMSTEDEKSAAQDLRFIVVRKSGWLVCEVSG</sequence>
<dbReference type="AlphaFoldDB" id="A0A919NBG5"/>
<feature type="region of interest" description="Disordered" evidence="1">
    <location>
        <begin position="1"/>
        <end position="161"/>
    </location>
</feature>
<evidence type="ECO:0000313" key="2">
    <source>
        <dbReference type="EMBL" id="GIF07730.1"/>
    </source>
</evidence>
<reference evidence="2" key="1">
    <citation type="submission" date="2021-01" db="EMBL/GenBank/DDBJ databases">
        <title>Whole genome shotgun sequence of Actinoplanes siamensis NBRC 109076.</title>
        <authorList>
            <person name="Komaki H."/>
            <person name="Tamura T."/>
        </authorList>
    </citation>
    <scope>NUCLEOTIDE SEQUENCE</scope>
    <source>
        <strain evidence="2">NBRC 109076</strain>
    </source>
</reference>
<dbReference type="EMBL" id="BOMW01000053">
    <property type="protein sequence ID" value="GIF07730.1"/>
    <property type="molecule type" value="Genomic_DNA"/>
</dbReference>
<keyword evidence="3" id="KW-1185">Reference proteome</keyword>